<accession>A0A1E3QRI1</accession>
<dbReference type="RefSeq" id="XP_018985432.1">
    <property type="nucleotide sequence ID" value="XM_019128648.1"/>
</dbReference>
<dbReference type="Pfam" id="PF20776">
    <property type="entry name" value="SLS1_N"/>
    <property type="match status" value="1"/>
</dbReference>
<protein>
    <submittedName>
        <fullName evidence="4">Uncharacterized protein</fullName>
    </submittedName>
</protein>
<dbReference type="STRING" id="984486.A0A1E3QRI1"/>
<gene>
    <name evidence="4" type="ORF">BABINDRAFT_161094</name>
</gene>
<reference evidence="5" key="1">
    <citation type="submission" date="2016-05" db="EMBL/GenBank/DDBJ databases">
        <title>Comparative genomics of biotechnologically important yeasts.</title>
        <authorList>
            <consortium name="DOE Joint Genome Institute"/>
            <person name="Riley R."/>
            <person name="Haridas S."/>
            <person name="Wolfe K.H."/>
            <person name="Lopes M.R."/>
            <person name="Hittinger C.T."/>
            <person name="Goker M."/>
            <person name="Salamov A."/>
            <person name="Wisecaver J."/>
            <person name="Long T.M."/>
            <person name="Aerts A.L."/>
            <person name="Barry K."/>
            <person name="Choi C."/>
            <person name="Clum A."/>
            <person name="Coughlan A.Y."/>
            <person name="Deshpande S."/>
            <person name="Douglass A.P."/>
            <person name="Hanson S.J."/>
            <person name="Klenk H.-P."/>
            <person name="Labutti K."/>
            <person name="Lapidus A."/>
            <person name="Lindquist E."/>
            <person name="Lipzen A."/>
            <person name="Meier-Kolthoff J.P."/>
            <person name="Ohm R.A."/>
            <person name="Otillar R.P."/>
            <person name="Pangilinan J."/>
            <person name="Peng Y."/>
            <person name="Rokas A."/>
            <person name="Rosa C.A."/>
            <person name="Scheuner C."/>
            <person name="Sibirny A.A."/>
            <person name="Slot J.C."/>
            <person name="Stielow J.B."/>
            <person name="Sun H."/>
            <person name="Kurtzman C.P."/>
            <person name="Blackwell M."/>
            <person name="Grigoriev I.V."/>
            <person name="Jeffries T.W."/>
        </authorList>
    </citation>
    <scope>NUCLEOTIDE SEQUENCE [LARGE SCALE GENOMIC DNA]</scope>
    <source>
        <strain evidence="5">NRRL Y-12698</strain>
    </source>
</reference>
<dbReference type="Pfam" id="PF20778">
    <property type="entry name" value="SLS1_C"/>
    <property type="match status" value="1"/>
</dbReference>
<feature type="domain" description="SLS1 N-terminal" evidence="2">
    <location>
        <begin position="162"/>
        <end position="239"/>
    </location>
</feature>
<dbReference type="OrthoDB" id="5392646at2759"/>
<name>A0A1E3QRI1_9ASCO</name>
<dbReference type="EMBL" id="KV454430">
    <property type="protein sequence ID" value="ODQ80104.1"/>
    <property type="molecule type" value="Genomic_DNA"/>
</dbReference>
<evidence type="ECO:0000259" key="3">
    <source>
        <dbReference type="Pfam" id="PF20778"/>
    </source>
</evidence>
<dbReference type="AlphaFoldDB" id="A0A1E3QRI1"/>
<dbReference type="InterPro" id="IPR048400">
    <property type="entry name" value="SLS1_N"/>
</dbReference>
<dbReference type="GeneID" id="30146501"/>
<evidence type="ECO:0000259" key="2">
    <source>
        <dbReference type="Pfam" id="PF20776"/>
    </source>
</evidence>
<evidence type="ECO:0000256" key="1">
    <source>
        <dbReference type="SAM" id="MobiDB-lite"/>
    </source>
</evidence>
<keyword evidence="5" id="KW-1185">Reference proteome</keyword>
<dbReference type="InterPro" id="IPR048401">
    <property type="entry name" value="SLS1_C"/>
</dbReference>
<organism evidence="4 5">
    <name type="scientific">Babjeviella inositovora NRRL Y-12698</name>
    <dbReference type="NCBI Taxonomy" id="984486"/>
    <lineage>
        <taxon>Eukaryota</taxon>
        <taxon>Fungi</taxon>
        <taxon>Dikarya</taxon>
        <taxon>Ascomycota</taxon>
        <taxon>Saccharomycotina</taxon>
        <taxon>Pichiomycetes</taxon>
        <taxon>Serinales incertae sedis</taxon>
        <taxon>Babjeviella</taxon>
    </lineage>
</organism>
<proteinExistence type="predicted"/>
<feature type="domain" description="SLS1 C-terminal" evidence="3">
    <location>
        <begin position="527"/>
        <end position="902"/>
    </location>
</feature>
<sequence>MLHSLIRALPLRILRTHLQRMLTCLRELREKKSLFSSSFSTNDFDDQFLMDVEAKKNVVNKNLNPDSNPTDSILESIFAELNVELAGGKAHVPQESEILVLDTLRLQNRARTRRTPPNVPPTGFSDTSFTREPKKKAKAAIPAFDFTEIDEQRQQLLVFKAAVSDHAVIASVGDMKPVKPKVSQMRYEQLEMDLNAAYSLVQLRGYMALQPVSPYGYKKTFSKTKLVEFIIKRVWNVEASDEISYLDDLIIERTLKFSKRDLFFLLSEKGRYIHAMSHKGAQIVVSDDLKLILRGPENLLNYIDINLGYLLNTVQRETLDLTELNKLCEMHGKRLDVGRLQAKYDVYFEQALGESVEKSPRKSLDKPLSISVSTSSLALESPPTTHLAGPSLLYNVWFLNRDLLDRMKRQVLLSLDYNPTAVKHLTVPDLAPLRFYEYNNKSVLPHVHRDMCWYTLKSTTKKKTVSADEYFSQEALRELTSFTDKIPSYSAFSEAYESQNYTEDHTSETLPKSVNSHDMELALDTEVGQVEESDGVHTDAGTSESISLPQSTKNRLYDTLTSFIPNPETRTVPLAQWEDPVMSVSFGALLFAEKTPKARSVFSTKPADAIAVDNYIFNTTIPKIYAKVHQLPLVSESSAESEGARLALKSAAAFARVKLVPEAYSNAANFQQYPPLEVWLPISNLGKIYWKGIQVLASVAENEHYVSGQAAATNVTDMKFGCYVVGKLADGKFAAPTEEGEAEESESGLSEEERTILHAMGVKDQAKSEDEIGLLSPRSPFLASQKALKEYLIHSFKSHEKQTRDPVFSSAPIAINYPTEDPTKTVPVPYIFVGASYGQTMSFVFNGRYVDCNVITRDSLGGRHFEVNMLMPLAARAEARDDGCVIPVDRAEFDRFVDDAVALATL</sequence>
<feature type="region of interest" description="Disordered" evidence="1">
    <location>
        <begin position="112"/>
        <end position="131"/>
    </location>
</feature>
<evidence type="ECO:0000313" key="5">
    <source>
        <dbReference type="Proteomes" id="UP000094336"/>
    </source>
</evidence>
<dbReference type="Proteomes" id="UP000094336">
    <property type="component" value="Unassembled WGS sequence"/>
</dbReference>
<evidence type="ECO:0000313" key="4">
    <source>
        <dbReference type="EMBL" id="ODQ80104.1"/>
    </source>
</evidence>